<dbReference type="Gene3D" id="3.30.420.480">
    <property type="entry name" value="Domain of unknown function (DUF4445)"/>
    <property type="match status" value="1"/>
</dbReference>
<dbReference type="SUPFAM" id="SSF54292">
    <property type="entry name" value="2Fe-2S ferredoxin-like"/>
    <property type="match status" value="1"/>
</dbReference>
<evidence type="ECO:0000259" key="1">
    <source>
        <dbReference type="PROSITE" id="PS51085"/>
    </source>
</evidence>
<organism evidence="2 3">
    <name type="scientific">Candidatus Anoxymicrobium japonicum</name>
    <dbReference type="NCBI Taxonomy" id="2013648"/>
    <lineage>
        <taxon>Bacteria</taxon>
        <taxon>Bacillati</taxon>
        <taxon>Actinomycetota</taxon>
        <taxon>Candidatus Geothermincolia</taxon>
        <taxon>Candidatus Geothermincolales</taxon>
        <taxon>Candidatus Anoxymicrobiaceae</taxon>
        <taxon>Candidatus Anoxymicrobium</taxon>
    </lineage>
</organism>
<dbReference type="Gene3D" id="3.10.20.30">
    <property type="match status" value="1"/>
</dbReference>
<accession>A0A2N3G6Q6</accession>
<dbReference type="Pfam" id="PF14574">
    <property type="entry name" value="RACo_C_ter"/>
    <property type="match status" value="1"/>
</dbReference>
<dbReference type="AlphaFoldDB" id="A0A2N3G6Q6"/>
<dbReference type="SUPFAM" id="SSF53067">
    <property type="entry name" value="Actin-like ATPase domain"/>
    <property type="match status" value="1"/>
</dbReference>
<protein>
    <recommendedName>
        <fullName evidence="1">2Fe-2S ferredoxin-type domain-containing protein</fullName>
    </recommendedName>
</protein>
<evidence type="ECO:0000313" key="3">
    <source>
        <dbReference type="Proteomes" id="UP000233654"/>
    </source>
</evidence>
<reference evidence="2 3" key="1">
    <citation type="journal article" date="2017" name="ISME J.">
        <title>Potential for microbial H2 and metal transformations associated with novel bacteria and archaea in deep terrestrial subsurface sediments.</title>
        <authorList>
            <person name="Hernsdorf A.W."/>
            <person name="Amano Y."/>
            <person name="Miyakawa K."/>
            <person name="Ise K."/>
            <person name="Suzuki Y."/>
            <person name="Anantharaman K."/>
            <person name="Probst A."/>
            <person name="Burstein D."/>
            <person name="Thomas B.C."/>
            <person name="Banfield J.F."/>
        </authorList>
    </citation>
    <scope>NUCLEOTIDE SEQUENCE [LARGE SCALE GENOMIC DNA]</scope>
    <source>
        <strain evidence="2">HGW-Actinobacteria-3</strain>
    </source>
</reference>
<evidence type="ECO:0000313" key="2">
    <source>
        <dbReference type="EMBL" id="PKQ28274.1"/>
    </source>
</evidence>
<feature type="domain" description="2Fe-2S ferredoxin-type" evidence="1">
    <location>
        <begin position="3"/>
        <end position="96"/>
    </location>
</feature>
<dbReference type="InterPro" id="IPR042259">
    <property type="entry name" value="Raco-like_middle_sf"/>
</dbReference>
<dbReference type="InterPro" id="IPR036010">
    <property type="entry name" value="2Fe-2S_ferredoxin-like_sf"/>
</dbReference>
<dbReference type="Proteomes" id="UP000233654">
    <property type="component" value="Unassembled WGS sequence"/>
</dbReference>
<dbReference type="InterPro" id="IPR027980">
    <property type="entry name" value="RACo_C"/>
</dbReference>
<sequence length="536" mass="56939">MTSHIRVLPRDVLIDVKEGRSMLSALAGKRLNLYAVCGGKGLCGSCRARVEGDAPAPDEQESKLLTSEELADGWRLLCRLFPRKDSTLTVNLEDTELLSSFALDGPFETQPFGFAIDIGTSKLAVYLVSLSTGQVLSSMAVPNPQSSFGEDLITRLHAAEDSVEADAMKNILVEELNSCFDRLAEGVSFEAMDACEVVAVGNTAMHHLFLGLPISQLCRNPFNPSSSSARDLRARDLGLRVMPTSHIHMPALIGGFVGSDHLAALVASRVFLRGAPTLLVDIGTNTEVTLVSGGRLSCCSCASGPAFEGAGIRYGLRAREGAISRVSVDENERLVVETMGDGPPKGICGSGIVDALACMLRLGSVEASGRLVKGAPGVREEDGDIVFLLAERAGEKPITISQDDVREIQKAKGAIRGGIEMLLERACVKGGDLETIILAGSFGSFIDPASALALGMFPPLPPESFMQAGNAAGMGARVLLCSVEERVRSESLAREVEHVDLASYPGSGYFFAACMTFGEKALQKSLKRFLNATRSQ</sequence>
<dbReference type="InterPro" id="IPR012675">
    <property type="entry name" value="Beta-grasp_dom_sf"/>
</dbReference>
<dbReference type="PANTHER" id="PTHR42895:SF1">
    <property type="entry name" value="IRON-SULFUR CLUSTER PROTEIN"/>
    <property type="match status" value="1"/>
</dbReference>
<dbReference type="GO" id="GO:0051536">
    <property type="term" value="F:iron-sulfur cluster binding"/>
    <property type="evidence" value="ECO:0007669"/>
    <property type="project" value="InterPro"/>
</dbReference>
<comment type="caution">
    <text evidence="2">The sequence shown here is derived from an EMBL/GenBank/DDBJ whole genome shotgun (WGS) entry which is preliminary data.</text>
</comment>
<name>A0A2N3G6Q6_9ACTN</name>
<dbReference type="InterPro" id="IPR001041">
    <property type="entry name" value="2Fe-2S_ferredoxin-type"/>
</dbReference>
<dbReference type="PROSITE" id="PS51085">
    <property type="entry name" value="2FE2S_FER_2"/>
    <property type="match status" value="1"/>
</dbReference>
<dbReference type="CDD" id="cd00207">
    <property type="entry name" value="fer2"/>
    <property type="match status" value="1"/>
</dbReference>
<dbReference type="InterPro" id="IPR043129">
    <property type="entry name" value="ATPase_NBD"/>
</dbReference>
<dbReference type="InterPro" id="IPR041414">
    <property type="entry name" value="Raco-like_middle"/>
</dbReference>
<gene>
    <name evidence="2" type="ORF">CVT63_03690</name>
</gene>
<dbReference type="EMBL" id="PHEX01000024">
    <property type="protein sequence ID" value="PKQ28274.1"/>
    <property type="molecule type" value="Genomic_DNA"/>
</dbReference>
<dbReference type="Pfam" id="PF17651">
    <property type="entry name" value="Raco_middle"/>
    <property type="match status" value="1"/>
</dbReference>
<dbReference type="Pfam" id="PF00111">
    <property type="entry name" value="Fer2"/>
    <property type="match status" value="1"/>
</dbReference>
<dbReference type="PANTHER" id="PTHR42895">
    <property type="entry name" value="IRON-SULFUR CLUSTER-BINDING PROTEIN-RELATED"/>
    <property type="match status" value="1"/>
</dbReference>
<proteinExistence type="predicted"/>
<dbReference type="InterPro" id="IPR052911">
    <property type="entry name" value="Corrinoid_activation_enz"/>
</dbReference>